<dbReference type="SUPFAM" id="SSF51735">
    <property type="entry name" value="NAD(P)-binding Rossmann-fold domains"/>
    <property type="match status" value="1"/>
</dbReference>
<keyword evidence="2" id="KW-0560">Oxidoreductase</keyword>
<sequence length="144" mass="14701">MELGLSGKKALVTGSTKGIGRAIVESLLSEGAEVAICARNAEEVEKAIEDLSEKGRIIGSAVDAGDSDSLTAWVTSSIEELGGIDAYVHNTSAKGAKSLDAWENNFNVDLMALLHAVEAAKEQLSAGGGSLVSIGTTAAAEHFG</sequence>
<feature type="non-terminal residue" evidence="3">
    <location>
        <position position="144"/>
    </location>
</feature>
<dbReference type="InterPro" id="IPR002347">
    <property type="entry name" value="SDR_fam"/>
</dbReference>
<dbReference type="PRINTS" id="PR00081">
    <property type="entry name" value="GDHRDH"/>
</dbReference>
<protein>
    <submittedName>
        <fullName evidence="3">Uncharacterized protein</fullName>
    </submittedName>
</protein>
<dbReference type="Gene3D" id="3.40.50.720">
    <property type="entry name" value="NAD(P)-binding Rossmann-like Domain"/>
    <property type="match status" value="1"/>
</dbReference>
<evidence type="ECO:0000256" key="2">
    <source>
        <dbReference type="ARBA" id="ARBA00023002"/>
    </source>
</evidence>
<dbReference type="InterPro" id="IPR036291">
    <property type="entry name" value="NAD(P)-bd_dom_sf"/>
</dbReference>
<proteinExistence type="inferred from homology"/>
<comment type="similarity">
    <text evidence="1">Belongs to the short-chain dehydrogenases/reductases (SDR) family.</text>
</comment>
<gene>
    <name evidence="3" type="ORF">METZ01_LOCUS382853</name>
</gene>
<dbReference type="Pfam" id="PF00106">
    <property type="entry name" value="adh_short"/>
    <property type="match status" value="1"/>
</dbReference>
<name>A0A382U6R3_9ZZZZ</name>
<reference evidence="3" key="1">
    <citation type="submission" date="2018-05" db="EMBL/GenBank/DDBJ databases">
        <authorList>
            <person name="Lanie J.A."/>
            <person name="Ng W.-L."/>
            <person name="Kazmierczak K.M."/>
            <person name="Andrzejewski T.M."/>
            <person name="Davidsen T.M."/>
            <person name="Wayne K.J."/>
            <person name="Tettelin H."/>
            <person name="Glass J.I."/>
            <person name="Rusch D."/>
            <person name="Podicherti R."/>
            <person name="Tsui H.-C.T."/>
            <person name="Winkler M.E."/>
        </authorList>
    </citation>
    <scope>NUCLEOTIDE SEQUENCE</scope>
</reference>
<dbReference type="GO" id="GO:0016491">
    <property type="term" value="F:oxidoreductase activity"/>
    <property type="evidence" value="ECO:0007669"/>
    <property type="project" value="UniProtKB-KW"/>
</dbReference>
<dbReference type="PANTHER" id="PTHR43943:SF17">
    <property type="entry name" value="3-PHENYLPROPIONATE-DIHYDRODIOL_CINNAMIC ACID-DIHYDRODIOL DEHYDROGENASE"/>
    <property type="match status" value="1"/>
</dbReference>
<evidence type="ECO:0000256" key="1">
    <source>
        <dbReference type="ARBA" id="ARBA00006484"/>
    </source>
</evidence>
<dbReference type="EMBL" id="UINC01141954">
    <property type="protein sequence ID" value="SVD29999.1"/>
    <property type="molecule type" value="Genomic_DNA"/>
</dbReference>
<accession>A0A382U6R3</accession>
<dbReference type="PANTHER" id="PTHR43943">
    <property type="entry name" value="DEHYDROGENASE/REDUCTASE (SDR FAMILY) MEMBER 4"/>
    <property type="match status" value="1"/>
</dbReference>
<evidence type="ECO:0000313" key="3">
    <source>
        <dbReference type="EMBL" id="SVD29999.1"/>
    </source>
</evidence>
<dbReference type="AlphaFoldDB" id="A0A382U6R3"/>
<organism evidence="3">
    <name type="scientific">marine metagenome</name>
    <dbReference type="NCBI Taxonomy" id="408172"/>
    <lineage>
        <taxon>unclassified sequences</taxon>
        <taxon>metagenomes</taxon>
        <taxon>ecological metagenomes</taxon>
    </lineage>
</organism>